<dbReference type="AlphaFoldDB" id="S9P0E8"/>
<evidence type="ECO:0000313" key="2">
    <source>
        <dbReference type="Proteomes" id="UP000011682"/>
    </source>
</evidence>
<organism evidence="1 2">
    <name type="scientific">Cystobacter fuscus (strain ATCC 25194 / DSM 2262 / NBRC 100088 / M29)</name>
    <dbReference type="NCBI Taxonomy" id="1242864"/>
    <lineage>
        <taxon>Bacteria</taxon>
        <taxon>Pseudomonadati</taxon>
        <taxon>Myxococcota</taxon>
        <taxon>Myxococcia</taxon>
        <taxon>Myxococcales</taxon>
        <taxon>Cystobacterineae</taxon>
        <taxon>Archangiaceae</taxon>
        <taxon>Cystobacter</taxon>
    </lineage>
</organism>
<sequence length="57" mass="6560">MKVGKDRLSEVIQYTWIFTPVFQPREEIFPESATYGVSVRGPTNSLDIEPFMPLLDL</sequence>
<dbReference type="EMBL" id="ANAH02000066">
    <property type="protein sequence ID" value="EPX56576.1"/>
    <property type="molecule type" value="Genomic_DNA"/>
</dbReference>
<protein>
    <submittedName>
        <fullName evidence="1">Uncharacterized protein</fullName>
    </submittedName>
</protein>
<comment type="caution">
    <text evidence="1">The sequence shown here is derived from an EMBL/GenBank/DDBJ whole genome shotgun (WGS) entry which is preliminary data.</text>
</comment>
<evidence type="ECO:0000313" key="1">
    <source>
        <dbReference type="EMBL" id="EPX56576.1"/>
    </source>
</evidence>
<name>S9P0E8_CYSF2</name>
<dbReference type="Proteomes" id="UP000011682">
    <property type="component" value="Unassembled WGS sequence"/>
</dbReference>
<accession>S9P0E8</accession>
<keyword evidence="2" id="KW-1185">Reference proteome</keyword>
<reference evidence="1" key="1">
    <citation type="submission" date="2013-05" db="EMBL/GenBank/DDBJ databases">
        <title>Genome assembly of Cystobacter fuscus DSM 2262.</title>
        <authorList>
            <person name="Sharma G."/>
            <person name="Khatri I."/>
            <person name="Kaur C."/>
            <person name="Mayilraj S."/>
            <person name="Subramanian S."/>
        </authorList>
    </citation>
    <scope>NUCLEOTIDE SEQUENCE [LARGE SCALE GENOMIC DNA]</scope>
    <source>
        <strain evidence="1">DSM 2262</strain>
    </source>
</reference>
<gene>
    <name evidence="1" type="ORF">D187_007918</name>
</gene>
<proteinExistence type="predicted"/>